<reference evidence="2" key="1">
    <citation type="submission" date="2020-05" db="EMBL/GenBank/DDBJ databases">
        <authorList>
            <person name="Chiriac C."/>
            <person name="Salcher M."/>
            <person name="Ghai R."/>
            <person name="Kavagutti S V."/>
        </authorList>
    </citation>
    <scope>NUCLEOTIDE SEQUENCE</scope>
</reference>
<dbReference type="SUPFAM" id="SSF51905">
    <property type="entry name" value="FAD/NAD(P)-binding domain"/>
    <property type="match status" value="1"/>
</dbReference>
<evidence type="ECO:0000313" key="2">
    <source>
        <dbReference type="EMBL" id="CAB4570729.1"/>
    </source>
</evidence>
<proteinExistence type="predicted"/>
<dbReference type="InterPro" id="IPR002937">
    <property type="entry name" value="Amino_oxidase"/>
</dbReference>
<dbReference type="Pfam" id="PF01593">
    <property type="entry name" value="Amino_oxidase"/>
    <property type="match status" value="1"/>
</dbReference>
<gene>
    <name evidence="2" type="ORF">UFOPK1493_02378</name>
</gene>
<name>A0A6J6E622_9ZZZZ</name>
<dbReference type="Pfam" id="PF13450">
    <property type="entry name" value="NAD_binding_8"/>
    <property type="match status" value="1"/>
</dbReference>
<feature type="domain" description="Amine oxidase" evidence="1">
    <location>
        <begin position="65"/>
        <end position="313"/>
    </location>
</feature>
<dbReference type="PANTHER" id="PTHR16128:SF5">
    <property type="entry name" value="FAD_NAD(P)-BINDING OXIDOREDUCTASE FAMILY PROTEIN"/>
    <property type="match status" value="1"/>
</dbReference>
<sequence>MRVAIVGAGLSGLMAALELRRHGHDVVLFDKGRSPGGRLATRRIGGARLDHGAQFFTVRSEQFAAHVHRWQQDGVVYEWCRGFGAEADGHPRYAVHGGMNALAKHLARDLDVRCDSLVFSLHRTDQGSAHPWEVKLDDNSVHHADALIVTCPLPQTFSLLVSAEVSMPEELWRTDYDRTLALLATLDRPSAVPSPGGVQTDPSFTFVADHQAKGISAIPAITLHANPAWSEEHWDDDPVTAHDLLLELARPYLGEAQVLESQLKRWRFATPRRIWPEAHWSPPDVTGLAVAGDAFAGPRVEGAALSGLSAAASLV</sequence>
<dbReference type="GO" id="GO:0016491">
    <property type="term" value="F:oxidoreductase activity"/>
    <property type="evidence" value="ECO:0007669"/>
    <property type="project" value="InterPro"/>
</dbReference>
<organism evidence="2">
    <name type="scientific">freshwater metagenome</name>
    <dbReference type="NCBI Taxonomy" id="449393"/>
    <lineage>
        <taxon>unclassified sequences</taxon>
        <taxon>metagenomes</taxon>
        <taxon>ecological metagenomes</taxon>
    </lineage>
</organism>
<accession>A0A6J6E622</accession>
<dbReference type="Gene3D" id="3.50.50.60">
    <property type="entry name" value="FAD/NAD(P)-binding domain"/>
    <property type="match status" value="1"/>
</dbReference>
<dbReference type="Gene3D" id="3.90.660.10">
    <property type="match status" value="1"/>
</dbReference>
<protein>
    <submittedName>
        <fullName evidence="2">Unannotated protein</fullName>
    </submittedName>
</protein>
<dbReference type="PRINTS" id="PR00419">
    <property type="entry name" value="ADXRDTASE"/>
</dbReference>
<dbReference type="PANTHER" id="PTHR16128">
    <property type="entry name" value="FAD/NAD(P)-BINDING OXIDOREDUCTASE FAMILY PROTEIN"/>
    <property type="match status" value="1"/>
</dbReference>
<dbReference type="AlphaFoldDB" id="A0A6J6E622"/>
<evidence type="ECO:0000259" key="1">
    <source>
        <dbReference type="Pfam" id="PF01593"/>
    </source>
</evidence>
<dbReference type="InterPro" id="IPR036188">
    <property type="entry name" value="FAD/NAD-bd_sf"/>
</dbReference>
<dbReference type="EMBL" id="CAEZSR010000094">
    <property type="protein sequence ID" value="CAB4570729.1"/>
    <property type="molecule type" value="Genomic_DNA"/>
</dbReference>